<dbReference type="PRINTS" id="PR00419">
    <property type="entry name" value="ADXRDTASE"/>
</dbReference>
<dbReference type="InterPro" id="IPR004792">
    <property type="entry name" value="BaiN-like"/>
</dbReference>
<evidence type="ECO:0000256" key="3">
    <source>
        <dbReference type="ARBA" id="ARBA00022827"/>
    </source>
</evidence>
<dbReference type="InterPro" id="IPR022460">
    <property type="entry name" value="Flavoprotein_PP4765"/>
</dbReference>
<reference evidence="6 7" key="1">
    <citation type="submission" date="2019-03" db="EMBL/GenBank/DDBJ databases">
        <title>Sequencing the genomes of 1000 actinobacteria strains.</title>
        <authorList>
            <person name="Klenk H.-P."/>
        </authorList>
    </citation>
    <scope>NUCLEOTIDE SEQUENCE [LARGE SCALE GENOMIC DNA]</scope>
    <source>
        <strain evidence="6 7">DSM 18936</strain>
    </source>
</reference>
<dbReference type="Gene3D" id="3.50.50.60">
    <property type="entry name" value="FAD/NAD(P)-binding domain"/>
    <property type="match status" value="1"/>
</dbReference>
<evidence type="ECO:0000256" key="1">
    <source>
        <dbReference type="ARBA" id="ARBA00001974"/>
    </source>
</evidence>
<dbReference type="RefSeq" id="WP_133870671.1">
    <property type="nucleotide sequence ID" value="NZ_SOAU01000001.1"/>
</dbReference>
<evidence type="ECO:0000313" key="7">
    <source>
        <dbReference type="Proteomes" id="UP000294558"/>
    </source>
</evidence>
<evidence type="ECO:0000259" key="4">
    <source>
        <dbReference type="Pfam" id="PF03486"/>
    </source>
</evidence>
<dbReference type="SUPFAM" id="SSF160996">
    <property type="entry name" value="HI0933 insert domain-like"/>
    <property type="match status" value="1"/>
</dbReference>
<keyword evidence="3" id="KW-0274">FAD</keyword>
<sequence>MAATAAVIGGGPAGLIAAERLAASGAEVTVYDHAPSVGRKFLLAGRGGLNITHAEPFEQFVTRYGDAADHLRPSLEAFPPASLREWCDDLGQPTFAGSSGRVFPEAFRATPLLRAWLARLTDAGVRLNPRTRWLGWTDDGGVRLGTADGDRTEHPGATVLALGGASWPRVGSDGGWVDTFLRAGIDVAPLRAANVRVLVGWTSWFVRQFAGEPLKNVALTVGERTVRGEPVVTEHGLEGGPVYALGDLIRDELDEHGTATLTIDLAPDLTAAQLDERLGRRERDSTSTRLKRAGLHAVAVNVLREATSNELPTDHEQLAALIKAVPLRVSGTASIDRAISSAGGVRWSELDEHLMLRRRPGTFVSGEMIDWEAPTGGYLLQACFSTGRTAGDGAAAWLNAR</sequence>
<gene>
    <name evidence="6" type="ORF">BDK89_4077</name>
</gene>
<dbReference type="NCBIfam" id="TIGR03862">
    <property type="entry name" value="flavo_PP4765"/>
    <property type="match status" value="1"/>
</dbReference>
<dbReference type="PANTHER" id="PTHR42887:SF1">
    <property type="entry name" value="BLR3961 PROTEIN"/>
    <property type="match status" value="1"/>
</dbReference>
<dbReference type="InterPro" id="IPR023166">
    <property type="entry name" value="BaiN-like_dom_sf"/>
</dbReference>
<dbReference type="NCBIfam" id="TIGR00275">
    <property type="entry name" value="aminoacetone oxidase family FAD-binding enzyme"/>
    <property type="match status" value="1"/>
</dbReference>
<keyword evidence="2" id="KW-0285">Flavoprotein</keyword>
<dbReference type="InterPro" id="IPR036188">
    <property type="entry name" value="FAD/NAD-bd_sf"/>
</dbReference>
<evidence type="ECO:0000256" key="2">
    <source>
        <dbReference type="ARBA" id="ARBA00022630"/>
    </source>
</evidence>
<dbReference type="Pfam" id="PF03486">
    <property type="entry name" value="HI0933_like"/>
    <property type="match status" value="1"/>
</dbReference>
<evidence type="ECO:0008006" key="8">
    <source>
        <dbReference type="Google" id="ProtNLM"/>
    </source>
</evidence>
<name>A0A4R7I6I2_9ACTN</name>
<dbReference type="AlphaFoldDB" id="A0A4R7I6I2"/>
<dbReference type="InterPro" id="IPR055178">
    <property type="entry name" value="RsdA/BaiN/AoA(So)-like_dom"/>
</dbReference>
<accession>A0A4R7I6I2</accession>
<feature type="domain" description="RsdA/BaiN/AoA(So)-like Rossmann fold-like" evidence="4">
    <location>
        <begin position="5"/>
        <end position="392"/>
    </location>
</feature>
<comment type="cofactor">
    <cofactor evidence="1">
        <name>FAD</name>
        <dbReference type="ChEBI" id="CHEBI:57692"/>
    </cofactor>
</comment>
<comment type="caution">
    <text evidence="6">The sequence shown here is derived from an EMBL/GenBank/DDBJ whole genome shotgun (WGS) entry which is preliminary data.</text>
</comment>
<dbReference type="SUPFAM" id="SSF51905">
    <property type="entry name" value="FAD/NAD(P)-binding domain"/>
    <property type="match status" value="1"/>
</dbReference>
<dbReference type="EMBL" id="SOAU01000001">
    <property type="protein sequence ID" value="TDT18456.1"/>
    <property type="molecule type" value="Genomic_DNA"/>
</dbReference>
<dbReference type="Gene3D" id="1.10.8.260">
    <property type="entry name" value="HI0933 insert domain-like"/>
    <property type="match status" value="1"/>
</dbReference>
<dbReference type="PANTHER" id="PTHR42887">
    <property type="entry name" value="OS12G0638800 PROTEIN"/>
    <property type="match status" value="1"/>
</dbReference>
<dbReference type="OrthoDB" id="5288829at2"/>
<dbReference type="Gene3D" id="2.40.30.10">
    <property type="entry name" value="Translation factors"/>
    <property type="match status" value="1"/>
</dbReference>
<dbReference type="Pfam" id="PF22780">
    <property type="entry name" value="HI0933_like_1st"/>
    <property type="match status" value="1"/>
</dbReference>
<dbReference type="Proteomes" id="UP000294558">
    <property type="component" value="Unassembled WGS sequence"/>
</dbReference>
<feature type="domain" description="RsdA/BaiN/AoA(So)-like insert" evidence="5">
    <location>
        <begin position="191"/>
        <end position="340"/>
    </location>
</feature>
<proteinExistence type="predicted"/>
<protein>
    <recommendedName>
        <fullName evidence="8">NAD(FAD)-utilizing dehydrogenase</fullName>
    </recommendedName>
</protein>
<evidence type="ECO:0000313" key="6">
    <source>
        <dbReference type="EMBL" id="TDT18456.1"/>
    </source>
</evidence>
<evidence type="ECO:0000259" key="5">
    <source>
        <dbReference type="Pfam" id="PF22780"/>
    </source>
</evidence>
<keyword evidence="7" id="KW-1185">Reference proteome</keyword>
<organism evidence="6 7">
    <name type="scientific">Ilumatobacter fluminis</name>
    <dbReference type="NCBI Taxonomy" id="467091"/>
    <lineage>
        <taxon>Bacteria</taxon>
        <taxon>Bacillati</taxon>
        <taxon>Actinomycetota</taxon>
        <taxon>Acidimicrobiia</taxon>
        <taxon>Acidimicrobiales</taxon>
        <taxon>Ilumatobacteraceae</taxon>
        <taxon>Ilumatobacter</taxon>
    </lineage>
</organism>
<dbReference type="InterPro" id="IPR057661">
    <property type="entry name" value="RsdA/BaiN/AoA(So)_Rossmann"/>
</dbReference>